<protein>
    <submittedName>
        <fullName evidence="1">Uncharacterized protein</fullName>
    </submittedName>
</protein>
<organism evidence="1 2">
    <name type="scientific">Mycolicibacterium anyangense</name>
    <dbReference type="NCBI Taxonomy" id="1431246"/>
    <lineage>
        <taxon>Bacteria</taxon>
        <taxon>Bacillati</taxon>
        <taxon>Actinomycetota</taxon>
        <taxon>Actinomycetes</taxon>
        <taxon>Mycobacteriales</taxon>
        <taxon>Mycobacteriaceae</taxon>
        <taxon>Mycolicibacterium</taxon>
    </lineage>
</organism>
<reference evidence="1 2" key="1">
    <citation type="journal article" date="2019" name="Emerg. Microbes Infect.">
        <title>Comprehensive subspecies identification of 175 nontuberculous mycobacteria species based on 7547 genomic profiles.</title>
        <authorList>
            <person name="Matsumoto Y."/>
            <person name="Kinjo T."/>
            <person name="Motooka D."/>
            <person name="Nabeya D."/>
            <person name="Jung N."/>
            <person name="Uechi K."/>
            <person name="Horii T."/>
            <person name="Iida T."/>
            <person name="Fujita J."/>
            <person name="Nakamura S."/>
        </authorList>
    </citation>
    <scope>NUCLEOTIDE SEQUENCE [LARGE SCALE GENOMIC DNA]</scope>
    <source>
        <strain evidence="1 2">JCM 30275</strain>
    </source>
</reference>
<sequence length="83" mass="9414">MALGGRPAPERPPARLSFRHCRPVAGVVRIPSETMATDDDAARHASFEEREKARAEAERGEDVVFPEGFRKLLRTLFAPWNRR</sequence>
<evidence type="ECO:0000313" key="1">
    <source>
        <dbReference type="EMBL" id="BBZ77015.1"/>
    </source>
</evidence>
<dbReference type="Proteomes" id="UP000467249">
    <property type="component" value="Chromosome"/>
</dbReference>
<dbReference type="AlphaFoldDB" id="A0A6N4W8G5"/>
<proteinExistence type="predicted"/>
<accession>A0A6N4W8G5</accession>
<name>A0A6N4W8G5_9MYCO</name>
<evidence type="ECO:0000313" key="2">
    <source>
        <dbReference type="Proteomes" id="UP000467249"/>
    </source>
</evidence>
<dbReference type="EMBL" id="AP022620">
    <property type="protein sequence ID" value="BBZ77015.1"/>
    <property type="molecule type" value="Genomic_DNA"/>
</dbReference>
<gene>
    <name evidence="1" type="ORF">MANY_23520</name>
</gene>
<dbReference type="KEGG" id="many:MANY_23520"/>
<keyword evidence="2" id="KW-1185">Reference proteome</keyword>